<reference evidence="2" key="2">
    <citation type="submission" date="2021-04" db="EMBL/GenBank/DDBJ databases">
        <authorList>
            <person name="Gilroy R."/>
        </authorList>
    </citation>
    <scope>NUCLEOTIDE SEQUENCE</scope>
    <source>
        <strain evidence="2">ChiHecec3B27-8219</strain>
    </source>
</reference>
<accession>A0A9D2JVV5</accession>
<gene>
    <name evidence="2" type="ORF">H9966_01515</name>
</gene>
<dbReference type="EMBL" id="DXBE01000016">
    <property type="protein sequence ID" value="HIZ68558.1"/>
    <property type="molecule type" value="Genomic_DNA"/>
</dbReference>
<proteinExistence type="predicted"/>
<organism evidence="2 3">
    <name type="scientific">Candidatus Prevotella avicola</name>
    <dbReference type="NCBI Taxonomy" id="2838738"/>
    <lineage>
        <taxon>Bacteria</taxon>
        <taxon>Pseudomonadati</taxon>
        <taxon>Bacteroidota</taxon>
        <taxon>Bacteroidia</taxon>
        <taxon>Bacteroidales</taxon>
        <taxon>Prevotellaceae</taxon>
        <taxon>Prevotella</taxon>
    </lineage>
</organism>
<name>A0A9D2JVV5_9BACT</name>
<evidence type="ECO:0000256" key="1">
    <source>
        <dbReference type="SAM" id="SignalP"/>
    </source>
</evidence>
<feature type="signal peptide" evidence="1">
    <location>
        <begin position="1"/>
        <end position="36"/>
    </location>
</feature>
<dbReference type="Proteomes" id="UP000824055">
    <property type="component" value="Unassembled WGS sequence"/>
</dbReference>
<keyword evidence="1" id="KW-0732">Signal</keyword>
<evidence type="ECO:0000313" key="2">
    <source>
        <dbReference type="EMBL" id="HIZ68558.1"/>
    </source>
</evidence>
<comment type="caution">
    <text evidence="2">The sequence shown here is derived from an EMBL/GenBank/DDBJ whole genome shotgun (WGS) entry which is preliminary data.</text>
</comment>
<protein>
    <submittedName>
        <fullName evidence="2">Uncharacterized protein</fullName>
    </submittedName>
</protein>
<dbReference type="AlphaFoldDB" id="A0A9D2JVV5"/>
<reference evidence="2" key="1">
    <citation type="journal article" date="2021" name="PeerJ">
        <title>Extensive microbial diversity within the chicken gut microbiome revealed by metagenomics and culture.</title>
        <authorList>
            <person name="Gilroy R."/>
            <person name="Ravi A."/>
            <person name="Getino M."/>
            <person name="Pursley I."/>
            <person name="Horton D.L."/>
            <person name="Alikhan N.F."/>
            <person name="Baker D."/>
            <person name="Gharbi K."/>
            <person name="Hall N."/>
            <person name="Watson M."/>
            <person name="Adriaenssens E.M."/>
            <person name="Foster-Nyarko E."/>
            <person name="Jarju S."/>
            <person name="Secka A."/>
            <person name="Antonio M."/>
            <person name="Oren A."/>
            <person name="Chaudhuri R.R."/>
            <person name="La Ragione R."/>
            <person name="Hildebrand F."/>
            <person name="Pallen M.J."/>
        </authorList>
    </citation>
    <scope>NUCLEOTIDE SEQUENCE</scope>
    <source>
        <strain evidence="2">ChiHecec3B27-8219</strain>
    </source>
</reference>
<sequence>MKRVKTMLALSYRPVKKLFPLLLTLMFFCCNINTYAQNEPNCNIGKSLTQMKKDFPELRFTKTDTKGDQYMDGYPQDGIGVFFYMKDDIVIEECMIVQSNDGFPRMWYDKMVDSFVSNYPPGFGTSGYNANHWCYSTFSVHLIYVSENNINTAMIIYEAGGWKTGVTGAKFFEKYKQ</sequence>
<evidence type="ECO:0000313" key="3">
    <source>
        <dbReference type="Proteomes" id="UP000824055"/>
    </source>
</evidence>
<feature type="chain" id="PRO_5039535008" evidence="1">
    <location>
        <begin position="37"/>
        <end position="177"/>
    </location>
</feature>